<dbReference type="Gene3D" id="3.20.20.60">
    <property type="entry name" value="Phosphoenolpyruvate-binding domains"/>
    <property type="match status" value="2"/>
</dbReference>
<dbReference type="InterPro" id="IPR005000">
    <property type="entry name" value="Aldolase/citrate-lyase_domain"/>
</dbReference>
<dbReference type="GO" id="GO:0003824">
    <property type="term" value="F:catalytic activity"/>
    <property type="evidence" value="ECO:0007669"/>
    <property type="project" value="InterPro"/>
</dbReference>
<protein>
    <recommendedName>
        <fullName evidence="2">HpcH/HpaI aldolase/citrate lyase domain-containing protein</fullName>
    </recommendedName>
</protein>
<name>A0A2M9GUA1_9BURK</name>
<dbReference type="Proteomes" id="UP000494122">
    <property type="component" value="Unassembled WGS sequence"/>
</dbReference>
<dbReference type="InterPro" id="IPR015813">
    <property type="entry name" value="Pyrv/PenolPyrv_kinase-like_dom"/>
</dbReference>
<dbReference type="RefSeq" id="WP_100508981.1">
    <property type="nucleotide sequence ID" value="NZ_CADILE010000005.1"/>
</dbReference>
<reference evidence="3 4" key="1">
    <citation type="submission" date="2020-04" db="EMBL/GenBank/DDBJ databases">
        <authorList>
            <person name="De Canck E."/>
        </authorList>
    </citation>
    <scope>NUCLEOTIDE SEQUENCE [LARGE SCALE GENOMIC DNA]</scope>
    <source>
        <strain evidence="3 4">LMG 3328</strain>
    </source>
</reference>
<dbReference type="AlphaFoldDB" id="A0A2M9GUA1"/>
<proteinExistence type="predicted"/>
<evidence type="ECO:0000256" key="1">
    <source>
        <dbReference type="ARBA" id="ARBA00022723"/>
    </source>
</evidence>
<evidence type="ECO:0000313" key="3">
    <source>
        <dbReference type="EMBL" id="CAB3854415.1"/>
    </source>
</evidence>
<feature type="domain" description="HpcH/HpaI aldolase/citrate lyase" evidence="2">
    <location>
        <begin position="10"/>
        <end position="152"/>
    </location>
</feature>
<dbReference type="Pfam" id="PF03328">
    <property type="entry name" value="HpcH_HpaI"/>
    <property type="match status" value="1"/>
</dbReference>
<keyword evidence="1" id="KW-0479">Metal-binding</keyword>
<dbReference type="EMBL" id="CADILE010000005">
    <property type="protein sequence ID" value="CAB3854415.1"/>
    <property type="molecule type" value="Genomic_DNA"/>
</dbReference>
<dbReference type="SUPFAM" id="SSF51621">
    <property type="entry name" value="Phosphoenolpyruvate/pyruvate domain"/>
    <property type="match status" value="1"/>
</dbReference>
<sequence>MNYMLITNLPDIARYVVKHGVSRVFVDLEFTGKLARQGHLNTVISRHTLSDVDTIRQAAPDADLLVRINPLDGNTQEEIEQVLKRGADIIMLPMFADAAAVRQVSQWIDGRARLIPLLETVGATRSLAEIVEIAGVSELHIGLNDLHLELGCTFMFEPLASGLIDELAAIVCSQGLPFGIGGIARVGEGQLPAEVILGEHVRLGSSSVILSRTFHRMAQSLDELKSNMDFEHEIGRLNQAIAQFKASPALVDENRLRLRRIVDDIVSQKQIAAAAAGSASKP</sequence>
<organism evidence="3 4">
    <name type="scientific">Achromobacter ruhlandii</name>
    <dbReference type="NCBI Taxonomy" id="72557"/>
    <lineage>
        <taxon>Bacteria</taxon>
        <taxon>Pseudomonadati</taxon>
        <taxon>Pseudomonadota</taxon>
        <taxon>Betaproteobacteria</taxon>
        <taxon>Burkholderiales</taxon>
        <taxon>Alcaligenaceae</taxon>
        <taxon>Achromobacter</taxon>
    </lineage>
</organism>
<dbReference type="GO" id="GO:0046872">
    <property type="term" value="F:metal ion binding"/>
    <property type="evidence" value="ECO:0007669"/>
    <property type="project" value="UniProtKB-KW"/>
</dbReference>
<dbReference type="InterPro" id="IPR040442">
    <property type="entry name" value="Pyrv_kinase-like_dom_sf"/>
</dbReference>
<accession>A0A2M9GUA1</accession>
<gene>
    <name evidence="3" type="ORF">LMG3328_01946</name>
</gene>
<evidence type="ECO:0000313" key="4">
    <source>
        <dbReference type="Proteomes" id="UP000494122"/>
    </source>
</evidence>
<evidence type="ECO:0000259" key="2">
    <source>
        <dbReference type="Pfam" id="PF03328"/>
    </source>
</evidence>